<feature type="transmembrane region" description="Helical" evidence="6">
    <location>
        <begin position="47"/>
        <end position="64"/>
    </location>
</feature>
<evidence type="ECO:0000256" key="4">
    <source>
        <dbReference type="ARBA" id="ARBA00022989"/>
    </source>
</evidence>
<evidence type="ECO:0008006" key="9">
    <source>
        <dbReference type="Google" id="ProtNLM"/>
    </source>
</evidence>
<evidence type="ECO:0000256" key="5">
    <source>
        <dbReference type="ARBA" id="ARBA00023136"/>
    </source>
</evidence>
<comment type="subcellular location">
    <subcellularLocation>
        <location evidence="1">Membrane</location>
        <topology evidence="1">Multi-pass membrane protein</topology>
    </subcellularLocation>
</comment>
<proteinExistence type="inferred from homology"/>
<dbReference type="InterPro" id="IPR006696">
    <property type="entry name" value="DUF423"/>
</dbReference>
<keyword evidence="3 6" id="KW-0812">Transmembrane</keyword>
<gene>
    <name evidence="7" type="ORF">SIN8267_03089</name>
</gene>
<protein>
    <recommendedName>
        <fullName evidence="9">DUF423 domain-containing protein</fullName>
    </recommendedName>
</protein>
<evidence type="ECO:0000313" key="7">
    <source>
        <dbReference type="EMBL" id="CAH0992950.1"/>
    </source>
</evidence>
<keyword evidence="5 6" id="KW-0472">Membrane</keyword>
<name>A0ABN8EMI8_9GAMM</name>
<dbReference type="PANTHER" id="PTHR43461:SF1">
    <property type="entry name" value="TRANSMEMBRANE PROTEIN 256"/>
    <property type="match status" value="1"/>
</dbReference>
<evidence type="ECO:0000256" key="1">
    <source>
        <dbReference type="ARBA" id="ARBA00004141"/>
    </source>
</evidence>
<organism evidence="7 8">
    <name type="scientific">Sinobacterium norvegicum</name>
    <dbReference type="NCBI Taxonomy" id="1641715"/>
    <lineage>
        <taxon>Bacteria</taxon>
        <taxon>Pseudomonadati</taxon>
        <taxon>Pseudomonadota</taxon>
        <taxon>Gammaproteobacteria</taxon>
        <taxon>Cellvibrionales</taxon>
        <taxon>Spongiibacteraceae</taxon>
        <taxon>Sinobacterium</taxon>
    </lineage>
</organism>
<keyword evidence="4 6" id="KW-1133">Transmembrane helix</keyword>
<evidence type="ECO:0000256" key="6">
    <source>
        <dbReference type="SAM" id="Phobius"/>
    </source>
</evidence>
<accession>A0ABN8EMI8</accession>
<sequence length="124" mass="12887">MAVNQLIIAAISGFLAVAIGAFGAHGLKNKLDDTLMAAYQTGVEYQFYHTLALLLVVLIGAQFPSIGLYKVAGWLFALGIVLFSGSLYALALSGVKILGVVTPIGGLCFLAGWLCLVIAGVKSL</sequence>
<evidence type="ECO:0000256" key="3">
    <source>
        <dbReference type="ARBA" id="ARBA00022692"/>
    </source>
</evidence>
<feature type="transmembrane region" description="Helical" evidence="6">
    <location>
        <begin position="97"/>
        <end position="121"/>
    </location>
</feature>
<keyword evidence="8" id="KW-1185">Reference proteome</keyword>
<feature type="transmembrane region" description="Helical" evidence="6">
    <location>
        <begin position="71"/>
        <end position="91"/>
    </location>
</feature>
<dbReference type="Proteomes" id="UP000838100">
    <property type="component" value="Unassembled WGS sequence"/>
</dbReference>
<dbReference type="EMBL" id="CAKLPX010000004">
    <property type="protein sequence ID" value="CAH0992950.1"/>
    <property type="molecule type" value="Genomic_DNA"/>
</dbReference>
<evidence type="ECO:0000313" key="8">
    <source>
        <dbReference type="Proteomes" id="UP000838100"/>
    </source>
</evidence>
<evidence type="ECO:0000256" key="2">
    <source>
        <dbReference type="ARBA" id="ARBA00009694"/>
    </source>
</evidence>
<comment type="caution">
    <text evidence="7">The sequence shown here is derived from an EMBL/GenBank/DDBJ whole genome shotgun (WGS) entry which is preliminary data.</text>
</comment>
<dbReference type="PANTHER" id="PTHR43461">
    <property type="entry name" value="TRANSMEMBRANE PROTEIN 256"/>
    <property type="match status" value="1"/>
</dbReference>
<comment type="similarity">
    <text evidence="2">Belongs to the UPF0382 family.</text>
</comment>
<dbReference type="Pfam" id="PF04241">
    <property type="entry name" value="DUF423"/>
    <property type="match status" value="1"/>
</dbReference>
<dbReference type="RefSeq" id="WP_237445633.1">
    <property type="nucleotide sequence ID" value="NZ_CAKLPX010000004.1"/>
</dbReference>
<reference evidence="7" key="1">
    <citation type="submission" date="2021-12" db="EMBL/GenBank/DDBJ databases">
        <authorList>
            <person name="Rodrigo-Torres L."/>
            <person name="Arahal R. D."/>
            <person name="Lucena T."/>
        </authorList>
    </citation>
    <scope>NUCLEOTIDE SEQUENCE</scope>
    <source>
        <strain evidence="7">CECT 8267</strain>
    </source>
</reference>